<dbReference type="AlphaFoldDB" id="A0A533I7C2"/>
<dbReference type="InterPro" id="IPR004408">
    <property type="entry name" value="Biotin_CoA_COase_ligase"/>
</dbReference>
<keyword evidence="2" id="KW-0092">Biotin</keyword>
<comment type="catalytic activity">
    <reaction evidence="4">
        <text>biotin + L-lysyl-[protein] + ATP = N(6)-biotinyl-L-lysyl-[protein] + AMP + diphosphate + H(+)</text>
        <dbReference type="Rhea" id="RHEA:11756"/>
        <dbReference type="Rhea" id="RHEA-COMP:9752"/>
        <dbReference type="Rhea" id="RHEA-COMP:10505"/>
        <dbReference type="ChEBI" id="CHEBI:15378"/>
        <dbReference type="ChEBI" id="CHEBI:29969"/>
        <dbReference type="ChEBI" id="CHEBI:30616"/>
        <dbReference type="ChEBI" id="CHEBI:33019"/>
        <dbReference type="ChEBI" id="CHEBI:57586"/>
        <dbReference type="ChEBI" id="CHEBI:83144"/>
        <dbReference type="ChEBI" id="CHEBI:456215"/>
        <dbReference type="EC" id="6.3.4.15"/>
    </reaction>
</comment>
<evidence type="ECO:0000256" key="2">
    <source>
        <dbReference type="ARBA" id="ARBA00023267"/>
    </source>
</evidence>
<dbReference type="InterPro" id="IPR004143">
    <property type="entry name" value="BPL_LPL_catalytic"/>
</dbReference>
<evidence type="ECO:0000256" key="4">
    <source>
        <dbReference type="ARBA" id="ARBA00047846"/>
    </source>
</evidence>
<dbReference type="Gene3D" id="3.30.930.10">
    <property type="entry name" value="Bira Bifunctional Protein, Domain 2"/>
    <property type="match status" value="1"/>
</dbReference>
<dbReference type="Gene3D" id="2.30.30.100">
    <property type="match status" value="1"/>
</dbReference>
<dbReference type="Pfam" id="PF02237">
    <property type="entry name" value="BPL_C"/>
    <property type="match status" value="1"/>
</dbReference>
<dbReference type="NCBIfam" id="TIGR00121">
    <property type="entry name" value="birA_ligase"/>
    <property type="match status" value="1"/>
</dbReference>
<dbReference type="Proteomes" id="UP000315344">
    <property type="component" value="Unassembled WGS sequence"/>
</dbReference>
<dbReference type="InterPro" id="IPR003142">
    <property type="entry name" value="BPL_C"/>
</dbReference>
<evidence type="ECO:0000259" key="5">
    <source>
        <dbReference type="PROSITE" id="PS51733"/>
    </source>
</evidence>
<accession>A0A533I7C2</accession>
<name>A0A533I7C2_PARDE</name>
<dbReference type="CDD" id="cd16442">
    <property type="entry name" value="BPL"/>
    <property type="match status" value="1"/>
</dbReference>
<dbReference type="EC" id="6.3.4.15" evidence="3"/>
<evidence type="ECO:0000256" key="1">
    <source>
        <dbReference type="ARBA" id="ARBA00022598"/>
    </source>
</evidence>
<organism evidence="6 7">
    <name type="scientific">Paracoccus denitrificans</name>
    <dbReference type="NCBI Taxonomy" id="266"/>
    <lineage>
        <taxon>Bacteria</taxon>
        <taxon>Pseudomonadati</taxon>
        <taxon>Pseudomonadota</taxon>
        <taxon>Alphaproteobacteria</taxon>
        <taxon>Rhodobacterales</taxon>
        <taxon>Paracoccaceae</taxon>
        <taxon>Paracoccus</taxon>
    </lineage>
</organism>
<protein>
    <recommendedName>
        <fullName evidence="3">biotin--[biotin carboxyl-carrier protein] ligase</fullName>
        <ecNumber evidence="3">6.3.4.15</ecNumber>
    </recommendedName>
</protein>
<gene>
    <name evidence="6" type="ORF">DI616_07275</name>
</gene>
<dbReference type="InterPro" id="IPR045864">
    <property type="entry name" value="aa-tRNA-synth_II/BPL/LPL"/>
</dbReference>
<evidence type="ECO:0000313" key="6">
    <source>
        <dbReference type="EMBL" id="TKW67489.1"/>
    </source>
</evidence>
<dbReference type="PROSITE" id="PS51733">
    <property type="entry name" value="BPL_LPL_CATALYTIC"/>
    <property type="match status" value="1"/>
</dbReference>
<reference evidence="6 7" key="1">
    <citation type="journal article" date="2017" name="Nat. Commun.">
        <title>In situ click chemistry generation of cyclooxygenase-2 inhibitors.</title>
        <authorList>
            <person name="Bhardwaj A."/>
            <person name="Kaur J."/>
            <person name="Wuest M."/>
            <person name="Wuest F."/>
        </authorList>
    </citation>
    <scope>NUCLEOTIDE SEQUENCE [LARGE SCALE GENOMIC DNA]</scope>
    <source>
        <strain evidence="6">S2_012_000_R3_94</strain>
    </source>
</reference>
<feature type="domain" description="BPL/LPL catalytic" evidence="5">
    <location>
        <begin position="1"/>
        <end position="160"/>
    </location>
</feature>
<keyword evidence="1 6" id="KW-0436">Ligase</keyword>
<sequence>MAPQLSGPAWIMTHDQYEGRGRRGRAWAMPPGNFAGSLALRPRGSAAQVALYTFVAALALYDAIGLAAGPSARLALKWPNDVLLNGGKIAGILLESGGQGTQVTALAVGIGVNLAAAPAADPDAAFAPVSLREETGIVIHPEDFLDLLAPAFAAWEARLLSDGFSPVRDAFLARAARMGETITARTGTAEFTGRFDGIDDSGALILTTPQGRQSVPAADVFF</sequence>
<comment type="caution">
    <text evidence="6">The sequence shown here is derived from an EMBL/GenBank/DDBJ whole genome shotgun (WGS) entry which is preliminary data.</text>
</comment>
<proteinExistence type="predicted"/>
<dbReference type="SUPFAM" id="SSF55681">
    <property type="entry name" value="Class II aaRS and biotin synthetases"/>
    <property type="match status" value="1"/>
</dbReference>
<dbReference type="GO" id="GO:0004077">
    <property type="term" value="F:biotin--[biotin carboxyl-carrier protein] ligase activity"/>
    <property type="evidence" value="ECO:0007669"/>
    <property type="project" value="UniProtKB-EC"/>
</dbReference>
<dbReference type="PANTHER" id="PTHR12835:SF5">
    <property type="entry name" value="BIOTIN--PROTEIN LIGASE"/>
    <property type="match status" value="1"/>
</dbReference>
<dbReference type="EMBL" id="VAFL01000004">
    <property type="protein sequence ID" value="TKW67489.1"/>
    <property type="molecule type" value="Genomic_DNA"/>
</dbReference>
<evidence type="ECO:0000256" key="3">
    <source>
        <dbReference type="ARBA" id="ARBA00024227"/>
    </source>
</evidence>
<dbReference type="PANTHER" id="PTHR12835">
    <property type="entry name" value="BIOTIN PROTEIN LIGASE"/>
    <property type="match status" value="1"/>
</dbReference>
<dbReference type="Pfam" id="PF03099">
    <property type="entry name" value="BPL_LplA_LipB"/>
    <property type="match status" value="1"/>
</dbReference>
<dbReference type="GO" id="GO:0005737">
    <property type="term" value="C:cytoplasm"/>
    <property type="evidence" value="ECO:0007669"/>
    <property type="project" value="TreeGrafter"/>
</dbReference>
<evidence type="ECO:0000313" key="7">
    <source>
        <dbReference type="Proteomes" id="UP000315344"/>
    </source>
</evidence>